<organism evidence="12 13">
    <name type="scientific">Thiothrix eikelboomii</name>
    <dbReference type="NCBI Taxonomy" id="92487"/>
    <lineage>
        <taxon>Bacteria</taxon>
        <taxon>Pseudomonadati</taxon>
        <taxon>Pseudomonadota</taxon>
        <taxon>Gammaproteobacteria</taxon>
        <taxon>Thiotrichales</taxon>
        <taxon>Thiotrichaceae</taxon>
        <taxon>Thiothrix</taxon>
    </lineage>
</organism>
<protein>
    <recommendedName>
        <fullName evidence="9">23S rRNA (uracil(747)-C(5))-methyltransferase RlmC</fullName>
        <ecNumber evidence="9">2.1.1.189</ecNumber>
    </recommendedName>
</protein>
<feature type="active site" evidence="11">
    <location>
        <position position="338"/>
    </location>
</feature>
<dbReference type="Pfam" id="PF05958">
    <property type="entry name" value="tRNA_U5-meth_tr"/>
    <property type="match status" value="1"/>
</dbReference>
<feature type="active site" description="Nucleophile" evidence="10">
    <location>
        <position position="338"/>
    </location>
</feature>
<feature type="binding site" evidence="10">
    <location>
        <position position="216"/>
    </location>
    <ligand>
        <name>S-adenosyl-L-methionine</name>
        <dbReference type="ChEBI" id="CHEBI:59789"/>
    </ligand>
</feature>
<evidence type="ECO:0000256" key="11">
    <source>
        <dbReference type="PROSITE-ProRule" id="PRU10015"/>
    </source>
</evidence>
<evidence type="ECO:0000256" key="4">
    <source>
        <dbReference type="ARBA" id="ARBA00022679"/>
    </source>
</evidence>
<dbReference type="GO" id="GO:0051539">
    <property type="term" value="F:4 iron, 4 sulfur cluster binding"/>
    <property type="evidence" value="ECO:0007669"/>
    <property type="project" value="UniProtKB-KW"/>
</dbReference>
<dbReference type="NCBIfam" id="TIGR02085">
    <property type="entry name" value="meth_trns_rumB"/>
    <property type="match status" value="1"/>
</dbReference>
<evidence type="ECO:0000256" key="8">
    <source>
        <dbReference type="ARBA" id="ARBA00023014"/>
    </source>
</evidence>
<accession>A0A1T4Y0R6</accession>
<feature type="binding site" evidence="10">
    <location>
        <position position="266"/>
    </location>
    <ligand>
        <name>S-adenosyl-L-methionine</name>
        <dbReference type="ChEBI" id="CHEBI:59789"/>
    </ligand>
</feature>
<reference evidence="12 13" key="1">
    <citation type="submission" date="2017-02" db="EMBL/GenBank/DDBJ databases">
        <authorList>
            <person name="Peterson S.W."/>
        </authorList>
    </citation>
    <scope>NUCLEOTIDE SEQUENCE [LARGE SCALE GENOMIC DNA]</scope>
    <source>
        <strain evidence="12 13">ATCC 49788</strain>
    </source>
</reference>
<evidence type="ECO:0000256" key="6">
    <source>
        <dbReference type="ARBA" id="ARBA00022723"/>
    </source>
</evidence>
<evidence type="ECO:0000313" key="12">
    <source>
        <dbReference type="EMBL" id="SKA95366.1"/>
    </source>
</evidence>
<keyword evidence="13" id="KW-1185">Reference proteome</keyword>
<sequence length="381" mass="42543">MQAEVICPHFQAQRCLSCRWIEQPYAMQLAAKQAELKRLFADCRVAEWCEPIASPPQGFRNKAKMVALGAAHAPILGIVSPNGQAVSLTDCLLYPPPMQALLKRLEHWIQQAGIPPYRVDKAKGELKYILLTHSQAQDAYMLRLVLRSEQALARIQASLPLLLADYPNIRVVSANIQPIHMAVLEGEQEIFLTTETRLLEEFNQVPLYIRPKSFFQTNPMIAAKLYQTAQTWTQSLAPNSIWDLFCGVGGFGLHCTQPDTALTGIEIEAEAIACARASAQILGLKQIDFRALDSHHWSEQSVAAPDLVIVNPPRRGLGVDLCAQLTLLNPPAILYSSCNALTLSQDLQALKNYKIQRIQLFDMFVHTIHFETLVLLLRAAF</sequence>
<dbReference type="SUPFAM" id="SSF53335">
    <property type="entry name" value="S-adenosyl-L-methionine-dependent methyltransferases"/>
    <property type="match status" value="1"/>
</dbReference>
<evidence type="ECO:0000256" key="2">
    <source>
        <dbReference type="ARBA" id="ARBA00022552"/>
    </source>
</evidence>
<evidence type="ECO:0000256" key="5">
    <source>
        <dbReference type="ARBA" id="ARBA00022691"/>
    </source>
</evidence>
<keyword evidence="2" id="KW-0698">rRNA processing</keyword>
<feature type="binding site" evidence="10">
    <location>
        <position position="245"/>
    </location>
    <ligand>
        <name>S-adenosyl-L-methionine</name>
        <dbReference type="ChEBI" id="CHEBI:59789"/>
    </ligand>
</feature>
<gene>
    <name evidence="12" type="ORF">SAMN02745130_03764</name>
</gene>
<proteinExistence type="inferred from homology"/>
<evidence type="ECO:0000256" key="9">
    <source>
        <dbReference type="NCBIfam" id="TIGR02085"/>
    </source>
</evidence>
<dbReference type="GO" id="GO:0070475">
    <property type="term" value="P:rRNA base methylation"/>
    <property type="evidence" value="ECO:0007669"/>
    <property type="project" value="TreeGrafter"/>
</dbReference>
<dbReference type="STRING" id="92487.SAMN02745130_03764"/>
<dbReference type="PANTHER" id="PTHR11061">
    <property type="entry name" value="RNA M5U METHYLTRANSFERASE"/>
    <property type="match status" value="1"/>
</dbReference>
<evidence type="ECO:0000256" key="7">
    <source>
        <dbReference type="ARBA" id="ARBA00023004"/>
    </source>
</evidence>
<dbReference type="RefSeq" id="WP_078924192.1">
    <property type="nucleotide sequence ID" value="NZ_FUYB01000030.1"/>
</dbReference>
<dbReference type="InterPro" id="IPR011825">
    <property type="entry name" value="23SrRNA_MeTrfase_RlmC"/>
</dbReference>
<dbReference type="CDD" id="cd02440">
    <property type="entry name" value="AdoMet_MTases"/>
    <property type="match status" value="1"/>
</dbReference>
<dbReference type="InterPro" id="IPR010280">
    <property type="entry name" value="U5_MeTrfase_fam"/>
</dbReference>
<evidence type="ECO:0000313" key="13">
    <source>
        <dbReference type="Proteomes" id="UP000190460"/>
    </source>
</evidence>
<comment type="similarity">
    <text evidence="10">Belongs to the class I-like SAM-binding methyltransferase superfamily. RNA M5U methyltransferase family.</text>
</comment>
<dbReference type="InterPro" id="IPR029063">
    <property type="entry name" value="SAM-dependent_MTases_sf"/>
</dbReference>
<keyword evidence="7" id="KW-0408">Iron</keyword>
<keyword evidence="8" id="KW-0411">Iron-sulfur</keyword>
<dbReference type="EC" id="2.1.1.189" evidence="9"/>
<dbReference type="OrthoDB" id="9804590at2"/>
<keyword evidence="4 10" id="KW-0808">Transferase</keyword>
<keyword evidence="5 10" id="KW-0949">S-adenosyl-L-methionine</keyword>
<dbReference type="PROSITE" id="PS51687">
    <property type="entry name" value="SAM_MT_RNA_M5U"/>
    <property type="match status" value="1"/>
</dbReference>
<dbReference type="GO" id="GO:0070041">
    <property type="term" value="F:rRNA (uridine-C5-)-methyltransferase activity"/>
    <property type="evidence" value="ECO:0007669"/>
    <property type="project" value="TreeGrafter"/>
</dbReference>
<evidence type="ECO:0000256" key="10">
    <source>
        <dbReference type="PROSITE-ProRule" id="PRU01024"/>
    </source>
</evidence>
<feature type="binding site" evidence="10">
    <location>
        <position position="311"/>
    </location>
    <ligand>
        <name>S-adenosyl-L-methionine</name>
        <dbReference type="ChEBI" id="CHEBI:59789"/>
    </ligand>
</feature>
<dbReference type="Gene3D" id="3.40.50.150">
    <property type="entry name" value="Vaccinia Virus protein VP39"/>
    <property type="match status" value="1"/>
</dbReference>
<dbReference type="InterPro" id="IPR030390">
    <property type="entry name" value="MeTrfase_TrmA_AS"/>
</dbReference>
<evidence type="ECO:0000256" key="1">
    <source>
        <dbReference type="ARBA" id="ARBA00022485"/>
    </source>
</evidence>
<keyword evidence="1" id="KW-0004">4Fe-4S</keyword>
<dbReference type="PROSITE" id="PS01230">
    <property type="entry name" value="TRMA_1"/>
    <property type="match status" value="1"/>
</dbReference>
<dbReference type="GO" id="GO:0046872">
    <property type="term" value="F:metal ion binding"/>
    <property type="evidence" value="ECO:0007669"/>
    <property type="project" value="UniProtKB-KW"/>
</dbReference>
<dbReference type="PANTHER" id="PTHR11061:SF30">
    <property type="entry name" value="TRNA (URACIL(54)-C(5))-METHYLTRANSFERASE"/>
    <property type="match status" value="1"/>
</dbReference>
<keyword evidence="6" id="KW-0479">Metal-binding</keyword>
<dbReference type="Gene3D" id="2.40.50.1070">
    <property type="match status" value="1"/>
</dbReference>
<keyword evidence="3 10" id="KW-0489">Methyltransferase</keyword>
<dbReference type="Proteomes" id="UP000190460">
    <property type="component" value="Unassembled WGS sequence"/>
</dbReference>
<name>A0A1T4Y0R6_9GAMM</name>
<evidence type="ECO:0000256" key="3">
    <source>
        <dbReference type="ARBA" id="ARBA00022603"/>
    </source>
</evidence>
<dbReference type="AlphaFoldDB" id="A0A1T4Y0R6"/>
<dbReference type="EMBL" id="FUYB01000030">
    <property type="protein sequence ID" value="SKA95366.1"/>
    <property type="molecule type" value="Genomic_DNA"/>
</dbReference>